<dbReference type="PANTHER" id="PTHR23132:SF23">
    <property type="entry name" value="D-ALANINE--D-ALANINE LIGASE B"/>
    <property type="match status" value="1"/>
</dbReference>
<sequence>MKEYSRIRVLLIEGRARQVLPMSKSLRELGCEITTYNGSKLDPGYASKYPHRKLLAFCDIRKPEESYKAIKTELEKYHYDIVIPMNDDVAIMLAKHKKDLKPLTTIACTDWPVFEMACDKLRTMEVCMKNGLPCPQTFLSKEEYLQKKEEVKYPLVVKPRTGCAAVGFHIAENEEDVITYFDKAQVKYGPMLIQEFIPQNGLQYKAELYIDRNGELKGACVFAKVRWYPIEGGSSTLNETVNRPDIIADCKVLLKDINWRGYADIDLIEDTRDGKIKIMEINPRITGSVKICFESGVNFSKMIIDDFLKNEVQPQFDVKHRYMRFMHTDVLWFLKSPNRFSSTPSWFNFRNTCDQIFSWKDLWVFFAFTLQGFGKLIKDTKNRSI</sequence>
<reference evidence="2 3" key="1">
    <citation type="journal article" date="2019" name="Nat. Med.">
        <title>A library of human gut bacterial isolates paired with longitudinal multiomics data enables mechanistic microbiome research.</title>
        <authorList>
            <person name="Poyet M."/>
            <person name="Groussin M."/>
            <person name="Gibbons S.M."/>
            <person name="Avila-Pacheco J."/>
            <person name="Jiang X."/>
            <person name="Kearney S.M."/>
            <person name="Perrotta A.R."/>
            <person name="Berdy B."/>
            <person name="Zhao S."/>
            <person name="Lieberman T.D."/>
            <person name="Swanson P.K."/>
            <person name="Smith M."/>
            <person name="Roesemann S."/>
            <person name="Alexander J.E."/>
            <person name="Rich S.A."/>
            <person name="Livny J."/>
            <person name="Vlamakis H."/>
            <person name="Clish C."/>
            <person name="Bullock K."/>
            <person name="Deik A."/>
            <person name="Scott J."/>
            <person name="Pierce K.A."/>
            <person name="Xavier R.J."/>
            <person name="Alm E.J."/>
        </authorList>
    </citation>
    <scope>NUCLEOTIDE SEQUENCE [LARGE SCALE GENOMIC DNA]</scope>
    <source>
        <strain evidence="2 3">BIOML-A160</strain>
    </source>
</reference>
<dbReference type="GO" id="GO:0046872">
    <property type="term" value="F:metal ion binding"/>
    <property type="evidence" value="ECO:0007669"/>
    <property type="project" value="UniProtKB-KW"/>
</dbReference>
<dbReference type="Gene3D" id="3.30.1490.20">
    <property type="entry name" value="ATP-grasp fold, A domain"/>
    <property type="match status" value="1"/>
</dbReference>
<keyword evidence="1" id="KW-0479">Metal-binding</keyword>
<dbReference type="InterPro" id="IPR003806">
    <property type="entry name" value="ATP-grasp_PylC-type"/>
</dbReference>
<comment type="caution">
    <text evidence="2">The sequence shown here is derived from an EMBL/GenBank/DDBJ whole genome shotgun (WGS) entry which is preliminary data.</text>
</comment>
<dbReference type="GO" id="GO:0005524">
    <property type="term" value="F:ATP binding"/>
    <property type="evidence" value="ECO:0007669"/>
    <property type="project" value="UniProtKB-UniRule"/>
</dbReference>
<dbReference type="AlphaFoldDB" id="A0A1H7F740"/>
<dbReference type="Pfam" id="PF02655">
    <property type="entry name" value="ATP-grasp_3"/>
    <property type="match status" value="1"/>
</dbReference>
<evidence type="ECO:0000256" key="1">
    <source>
        <dbReference type="ARBA" id="ARBA00022723"/>
    </source>
</evidence>
<name>A0A1H7F740_BACT4</name>
<dbReference type="GO" id="GO:0008716">
    <property type="term" value="F:D-alanine-D-alanine ligase activity"/>
    <property type="evidence" value="ECO:0007669"/>
    <property type="project" value="TreeGrafter"/>
</dbReference>
<dbReference type="SUPFAM" id="SSF56059">
    <property type="entry name" value="Glutathione synthetase ATP-binding domain-like"/>
    <property type="match status" value="1"/>
</dbReference>
<gene>
    <name evidence="2" type="ORF">GAN75_22150</name>
</gene>
<dbReference type="Gene3D" id="3.30.470.20">
    <property type="entry name" value="ATP-grasp fold, B domain"/>
    <property type="match status" value="1"/>
</dbReference>
<dbReference type="EMBL" id="WCRW01000020">
    <property type="protein sequence ID" value="KAB4451651.1"/>
    <property type="molecule type" value="Genomic_DNA"/>
</dbReference>
<dbReference type="PROSITE" id="PS50975">
    <property type="entry name" value="ATP_GRASP"/>
    <property type="match status" value="1"/>
</dbReference>
<evidence type="ECO:0000313" key="2">
    <source>
        <dbReference type="EMBL" id="KAB4451651.1"/>
    </source>
</evidence>
<protein>
    <submittedName>
        <fullName evidence="2">ATP-grasp domain-containing protein</fullName>
    </submittedName>
</protein>
<proteinExistence type="predicted"/>
<evidence type="ECO:0000313" key="3">
    <source>
        <dbReference type="Proteomes" id="UP000436825"/>
    </source>
</evidence>
<organism evidence="2 3">
    <name type="scientific">Bacteroides thetaiotaomicron</name>
    <dbReference type="NCBI Taxonomy" id="818"/>
    <lineage>
        <taxon>Bacteria</taxon>
        <taxon>Pseudomonadati</taxon>
        <taxon>Bacteroidota</taxon>
        <taxon>Bacteroidia</taxon>
        <taxon>Bacteroidales</taxon>
        <taxon>Bacteroidaceae</taxon>
        <taxon>Bacteroides</taxon>
    </lineage>
</organism>
<dbReference type="InterPro" id="IPR013815">
    <property type="entry name" value="ATP_grasp_subdomain_1"/>
</dbReference>
<accession>A0A1H7F740</accession>
<dbReference type="PANTHER" id="PTHR23132">
    <property type="entry name" value="D-ALANINE--D-ALANINE LIGASE"/>
    <property type="match status" value="1"/>
</dbReference>
<dbReference type="InterPro" id="IPR011761">
    <property type="entry name" value="ATP-grasp"/>
</dbReference>
<dbReference type="Proteomes" id="UP000436825">
    <property type="component" value="Unassembled WGS sequence"/>
</dbReference>
<dbReference type="RefSeq" id="WP_072067575.1">
    <property type="nucleotide sequence ID" value="NZ_CAXSTA010000011.1"/>
</dbReference>